<evidence type="ECO:0000313" key="2">
    <source>
        <dbReference type="EMBL" id="ADU27584.1"/>
    </source>
</evidence>
<dbReference type="RefSeq" id="WP_013485932.1">
    <property type="nucleotide sequence ID" value="NC_014828.1"/>
</dbReference>
<name>E6U3I4_ETHHY</name>
<feature type="transmembrane region" description="Helical" evidence="1">
    <location>
        <begin position="88"/>
        <end position="111"/>
    </location>
</feature>
<dbReference type="KEGG" id="eha:Ethha_2067"/>
<organism evidence="2 3">
    <name type="scientific">Ethanoligenens harbinense (strain DSM 18485 / JCM 12961 / CGMCC 1.5033 / YUAN-3)</name>
    <dbReference type="NCBI Taxonomy" id="663278"/>
    <lineage>
        <taxon>Bacteria</taxon>
        <taxon>Bacillati</taxon>
        <taxon>Bacillota</taxon>
        <taxon>Clostridia</taxon>
        <taxon>Eubacteriales</taxon>
        <taxon>Oscillospiraceae</taxon>
        <taxon>Ethanoligenens</taxon>
    </lineage>
</organism>
<dbReference type="HOGENOM" id="CLU_1413262_0_0_9"/>
<keyword evidence="1" id="KW-0812">Transmembrane</keyword>
<gene>
    <name evidence="2" type="ordered locus">Ethha_2067</name>
</gene>
<evidence type="ECO:0000256" key="1">
    <source>
        <dbReference type="SAM" id="Phobius"/>
    </source>
</evidence>
<dbReference type="Proteomes" id="UP000001551">
    <property type="component" value="Chromosome"/>
</dbReference>
<reference evidence="2 3" key="1">
    <citation type="submission" date="2010-12" db="EMBL/GenBank/DDBJ databases">
        <title>Complete sequence of Ethanoligenens harbinense YUAN-3.</title>
        <authorList>
            <person name="Lucas S."/>
            <person name="Copeland A."/>
            <person name="Lapidus A."/>
            <person name="Cheng J.-F."/>
            <person name="Bruce D."/>
            <person name="Goodwin L."/>
            <person name="Pitluck S."/>
            <person name="Chertkov O."/>
            <person name="Misra M."/>
            <person name="Detter J.C."/>
            <person name="Han C."/>
            <person name="Tapia R."/>
            <person name="Land M."/>
            <person name="Hauser L."/>
            <person name="Jeffries C."/>
            <person name="Kyrpides N."/>
            <person name="Ivanova N."/>
            <person name="Mikhailova N."/>
            <person name="Wang A."/>
            <person name="Mouttaki H."/>
            <person name="He Z."/>
            <person name="Zhou J."/>
            <person name="Hemme C.L."/>
            <person name="Woyke T."/>
        </authorList>
    </citation>
    <scope>NUCLEOTIDE SEQUENCE [LARGE SCALE GENOMIC DNA]</scope>
    <source>
        <strain evidence="3">DSM 18485 / JCM 12961 / CGMCC 1.5033 / YUAN-3</strain>
    </source>
</reference>
<keyword evidence="3" id="KW-1185">Reference proteome</keyword>
<evidence type="ECO:0000313" key="3">
    <source>
        <dbReference type="Proteomes" id="UP000001551"/>
    </source>
</evidence>
<feature type="transmembrane region" description="Helical" evidence="1">
    <location>
        <begin position="60"/>
        <end position="82"/>
    </location>
</feature>
<dbReference type="EMBL" id="CP002400">
    <property type="protein sequence ID" value="ADU27584.1"/>
    <property type="molecule type" value="Genomic_DNA"/>
</dbReference>
<protein>
    <submittedName>
        <fullName evidence="2">Uncharacterized protein</fullName>
    </submittedName>
</protein>
<dbReference type="AlphaFoldDB" id="E6U3I4"/>
<accession>E6U3I4</accession>
<keyword evidence="1" id="KW-1133">Transmembrane helix</keyword>
<proteinExistence type="predicted"/>
<keyword evidence="1" id="KW-0472">Membrane</keyword>
<sequence>MGARRAPRCFSAGHGGCLQKGTFRPYGGVSFLFNRIGSLSWMRFSTADGVMKLKRYSPCLSTYIILNACLSVLPVCGIYAFFRNRQDAVSLILLLVPFVVTFAISKVNILVDAKEITYRTILKTKTVPRSKIRRADYAYERKGRGYTPVFYIYAMGDEPALRIPVRLFSLKDATELAQVLGIKKFRNGKSAT</sequence>
<dbReference type="STRING" id="663278.Ethha_2067"/>